<keyword evidence="3" id="KW-1185">Reference proteome</keyword>
<protein>
    <submittedName>
        <fullName evidence="2">Uncharacterized protein</fullName>
    </submittedName>
</protein>
<reference evidence="2 3" key="1">
    <citation type="journal article" date="2022" name="Nat. Ecol. Evol.">
        <title>A masculinizing supergene underlies an exaggerated male reproductive morph in a spider.</title>
        <authorList>
            <person name="Hendrickx F."/>
            <person name="De Corte Z."/>
            <person name="Sonet G."/>
            <person name="Van Belleghem S.M."/>
            <person name="Kostlbacher S."/>
            <person name="Vangestel C."/>
        </authorList>
    </citation>
    <scope>NUCLEOTIDE SEQUENCE [LARGE SCALE GENOMIC DNA]</scope>
    <source>
        <strain evidence="2">W744_W776</strain>
    </source>
</reference>
<dbReference type="AlphaFoldDB" id="A0AAV6TWU2"/>
<proteinExistence type="predicted"/>
<feature type="compositionally biased region" description="Low complexity" evidence="1">
    <location>
        <begin position="85"/>
        <end position="108"/>
    </location>
</feature>
<evidence type="ECO:0000313" key="2">
    <source>
        <dbReference type="EMBL" id="KAG8175907.1"/>
    </source>
</evidence>
<evidence type="ECO:0000256" key="1">
    <source>
        <dbReference type="SAM" id="MobiDB-lite"/>
    </source>
</evidence>
<gene>
    <name evidence="2" type="ORF">JTE90_015011</name>
</gene>
<accession>A0AAV6TWU2</accession>
<dbReference type="Proteomes" id="UP000827092">
    <property type="component" value="Unassembled WGS sequence"/>
</dbReference>
<sequence length="120" mass="13150">MRAGVTSVYEFQPKDVKLILGHGYTYVDGFDVVKIETAVARNGNVPLGGGHGLLVHRRAHVTRIQGRKKNIRHLLPPRSLRTSAGSQFSGSGSRSQFSGSRSQFSGSGSHLHFYWKTGSR</sequence>
<feature type="region of interest" description="Disordered" evidence="1">
    <location>
        <begin position="73"/>
        <end position="108"/>
    </location>
</feature>
<name>A0AAV6TWU2_9ARAC</name>
<comment type="caution">
    <text evidence="2">The sequence shown here is derived from an EMBL/GenBank/DDBJ whole genome shotgun (WGS) entry which is preliminary data.</text>
</comment>
<dbReference type="EMBL" id="JAFNEN010000939">
    <property type="protein sequence ID" value="KAG8175907.1"/>
    <property type="molecule type" value="Genomic_DNA"/>
</dbReference>
<organism evidence="2 3">
    <name type="scientific">Oedothorax gibbosus</name>
    <dbReference type="NCBI Taxonomy" id="931172"/>
    <lineage>
        <taxon>Eukaryota</taxon>
        <taxon>Metazoa</taxon>
        <taxon>Ecdysozoa</taxon>
        <taxon>Arthropoda</taxon>
        <taxon>Chelicerata</taxon>
        <taxon>Arachnida</taxon>
        <taxon>Araneae</taxon>
        <taxon>Araneomorphae</taxon>
        <taxon>Entelegynae</taxon>
        <taxon>Araneoidea</taxon>
        <taxon>Linyphiidae</taxon>
        <taxon>Erigoninae</taxon>
        <taxon>Oedothorax</taxon>
    </lineage>
</organism>
<evidence type="ECO:0000313" key="3">
    <source>
        <dbReference type="Proteomes" id="UP000827092"/>
    </source>
</evidence>